<gene>
    <name evidence="1" type="ORF">ACK4CT_36625</name>
</gene>
<evidence type="ECO:0000313" key="2">
    <source>
        <dbReference type="Proteomes" id="UP001635816"/>
    </source>
</evidence>
<keyword evidence="2" id="KW-1185">Reference proteome</keyword>
<reference evidence="1 2" key="1">
    <citation type="submission" date="2024-12" db="EMBL/GenBank/DDBJ databases">
        <title>The coexistence of Mycolicibacterium septicum and Mycolicibacterium nivoides in clinical samples.</title>
        <authorList>
            <person name="Wang C."/>
            <person name="Feng Y."/>
            <person name="Zong Z."/>
        </authorList>
    </citation>
    <scope>NUCLEOTIDE SEQUENCE [LARGE SCALE GENOMIC DNA]</scope>
    <source>
        <strain evidence="1 2">120309</strain>
    </source>
</reference>
<accession>A0ABW9LPL6</accession>
<protein>
    <submittedName>
        <fullName evidence="1">Uncharacterized protein</fullName>
    </submittedName>
</protein>
<evidence type="ECO:0000313" key="1">
    <source>
        <dbReference type="EMBL" id="MFN6548672.1"/>
    </source>
</evidence>
<name>A0ABW9LPL6_9MYCO</name>
<comment type="caution">
    <text evidence="1">The sequence shown here is derived from an EMBL/GenBank/DDBJ whole genome shotgun (WGS) entry which is preliminary data.</text>
</comment>
<proteinExistence type="predicted"/>
<dbReference type="EMBL" id="JBKBDD010000034">
    <property type="protein sequence ID" value="MFN6548672.1"/>
    <property type="molecule type" value="Genomic_DNA"/>
</dbReference>
<dbReference type="Proteomes" id="UP001635816">
    <property type="component" value="Unassembled WGS sequence"/>
</dbReference>
<dbReference type="RefSeq" id="WP_179299264.1">
    <property type="nucleotide sequence ID" value="NZ_JBKBDD010000034.1"/>
</dbReference>
<organism evidence="1 2">
    <name type="scientific">Mycolicibacterium nivoides</name>
    <dbReference type="NCBI Taxonomy" id="2487344"/>
    <lineage>
        <taxon>Bacteria</taxon>
        <taxon>Bacillati</taxon>
        <taxon>Actinomycetota</taxon>
        <taxon>Actinomycetes</taxon>
        <taxon>Mycobacteriales</taxon>
        <taxon>Mycobacteriaceae</taxon>
        <taxon>Mycolicibacterium</taxon>
    </lineage>
</organism>
<sequence>MRPVLSLLPDDAVGEPCEPLNFVGKLRTRQGKDQEGAVGSGRRRFFRRHRRVAVAPNEQLAEVRERAPDQARQVAAFQKCAQDL</sequence>